<keyword evidence="3" id="KW-0812">Transmembrane</keyword>
<keyword evidence="3" id="KW-0472">Membrane</keyword>
<reference evidence="6" key="1">
    <citation type="submission" date="2018-12" db="EMBL/GenBank/DDBJ databases">
        <title>The complete genome of Metarhizium rileyi, a key fungal pathogen of Lepidoptera.</title>
        <authorList>
            <person name="Binneck E."/>
            <person name="Lastra C.C.L."/>
            <person name="Sosa-Gomez D.R."/>
        </authorList>
    </citation>
    <scope>NUCLEOTIDE SEQUENCE [LARGE SCALE GENOMIC DNA]</scope>
    <source>
        <strain evidence="6">Cep018-CH2</strain>
    </source>
</reference>
<organism evidence="5 6">
    <name type="scientific">Metarhizium rileyi (strain RCEF 4871)</name>
    <name type="common">Nomuraea rileyi</name>
    <dbReference type="NCBI Taxonomy" id="1649241"/>
    <lineage>
        <taxon>Eukaryota</taxon>
        <taxon>Fungi</taxon>
        <taxon>Dikarya</taxon>
        <taxon>Ascomycota</taxon>
        <taxon>Pezizomycotina</taxon>
        <taxon>Sordariomycetes</taxon>
        <taxon>Hypocreomycetidae</taxon>
        <taxon>Hypocreales</taxon>
        <taxon>Clavicipitaceae</taxon>
        <taxon>Metarhizium</taxon>
    </lineage>
</organism>
<evidence type="ECO:0000313" key="5">
    <source>
        <dbReference type="EMBL" id="TWU75005.1"/>
    </source>
</evidence>
<sequence length="912" mass="97988">MNISSHSSVINAQQYGLNAAYSSHSPSMSTMTANPTQSGSGPLPVTGKRARKPSEDDVTGDAYTAGEKERKKRSRGRPRLDTKDETAADRRRTQIRLAQRAYRHRKDTTITTLEQRVKELERANNDMSRGFNDFYDLLLSERALEKVPHVVHRLSMIADRITTAADGAKTSNGESSGSEESDEHLISNTRNHPNLPSVQSATPAVPSIPPSNRFCPDSAQRMNMHGTCIATSEMPVTTVVTTSGPMIHMPTSLDYEVVTAATPENASFPFYSSMEPTAEDDFNGNLATGHSPYSSVAPPLSYASNEMTFGRRLQRHTIENGLRLILMSNPPPDRFAAVFGFCLFFESKESIIKRLQLALSRNQHEDLSNWRVPFTNLGGAGTHFPPQQPSGRTDNTSTAMPIGNQGTRSYGRLQETTGQSMGPFGPEVQATRDERIDHKMQMMWPGFEGEFLDPDEVETYLRRIGIFIPQHAEYVEAEIDINDLDREEPFLRRASSSSTPVLSGQNPAFKHPDSGYGGSNYGGTWTANSNSPVSAVTDASGFQVALNVAQQSELPIRGHQYGNEAAEYGSGTGSFMLPPAATRIWSQPMTWAVKCKIGLNVPLLIKDDVVGRLRDECFGKPAAFQPDASVVPGGESSSSRVENSSRPEAVLPAMDSSSQVLPTLRLPLDGVVPPGGESPVQTSSATATATAAPATLSGSTNVPVLTTGFPQPLPTDVPTAIPNTRVSPLPPGSSALMAPPVLPSTASTSTGKGIMSTLATRAPSPSKAASNSAAPAESEESDANDGDLSVAAKVGIAISVSLICVTIMSTVAFLYWRRRRNRNADLGEDTIYWMQSAGEKHRTPQGIPAFAETQEFQGSGADWHPSAGDASATAPEHPSGWTSFESGLEQSPEYDGEGIGIALSPETHRPVG</sequence>
<keyword evidence="3" id="KW-1133">Transmembrane helix</keyword>
<feature type="region of interest" description="Disordered" evidence="2">
    <location>
        <begin position="165"/>
        <end position="217"/>
    </location>
</feature>
<feature type="compositionally biased region" description="Polar residues" evidence="2">
    <location>
        <begin position="494"/>
        <end position="506"/>
    </location>
</feature>
<feature type="region of interest" description="Disordered" evidence="2">
    <location>
        <begin position="673"/>
        <end position="694"/>
    </location>
</feature>
<feature type="region of interest" description="Disordered" evidence="2">
    <location>
        <begin position="493"/>
        <end position="514"/>
    </location>
</feature>
<feature type="compositionally biased region" description="Low complexity" evidence="2">
    <location>
        <begin position="762"/>
        <end position="776"/>
    </location>
</feature>
<dbReference type="GO" id="GO:0003700">
    <property type="term" value="F:DNA-binding transcription factor activity"/>
    <property type="evidence" value="ECO:0007669"/>
    <property type="project" value="InterPro"/>
</dbReference>
<feature type="region of interest" description="Disordered" evidence="2">
    <location>
        <begin position="759"/>
        <end position="785"/>
    </location>
</feature>
<feature type="region of interest" description="Disordered" evidence="2">
    <location>
        <begin position="23"/>
        <end position="92"/>
    </location>
</feature>
<dbReference type="Proteomes" id="UP000317257">
    <property type="component" value="Unassembled WGS sequence"/>
</dbReference>
<feature type="transmembrane region" description="Helical" evidence="3">
    <location>
        <begin position="794"/>
        <end position="816"/>
    </location>
</feature>
<feature type="compositionally biased region" description="Polar residues" evidence="2">
    <location>
        <begin position="23"/>
        <end position="40"/>
    </location>
</feature>
<evidence type="ECO:0000313" key="6">
    <source>
        <dbReference type="Proteomes" id="UP000317257"/>
    </source>
</evidence>
<dbReference type="InterPro" id="IPR004827">
    <property type="entry name" value="bZIP"/>
</dbReference>
<comment type="caution">
    <text evidence="5">The sequence shown here is derived from an EMBL/GenBank/DDBJ whole genome shotgun (WGS) entry which is preliminary data.</text>
</comment>
<feature type="compositionally biased region" description="Polar residues" evidence="2">
    <location>
        <begin position="186"/>
        <end position="202"/>
    </location>
</feature>
<evidence type="ECO:0000259" key="4">
    <source>
        <dbReference type="Pfam" id="PF00170"/>
    </source>
</evidence>
<evidence type="ECO:0000256" key="2">
    <source>
        <dbReference type="SAM" id="MobiDB-lite"/>
    </source>
</evidence>
<feature type="coiled-coil region" evidence="1">
    <location>
        <begin position="103"/>
        <end position="130"/>
    </location>
</feature>
<dbReference type="SUPFAM" id="SSF57959">
    <property type="entry name" value="Leucine zipper domain"/>
    <property type="match status" value="1"/>
</dbReference>
<proteinExistence type="predicted"/>
<dbReference type="InterPro" id="IPR046347">
    <property type="entry name" value="bZIP_sf"/>
</dbReference>
<feature type="region of interest" description="Disordered" evidence="2">
    <location>
        <begin position="624"/>
        <end position="646"/>
    </location>
</feature>
<dbReference type="Pfam" id="PF00170">
    <property type="entry name" value="bZIP_1"/>
    <property type="match status" value="1"/>
</dbReference>
<feature type="compositionally biased region" description="Low complexity" evidence="2">
    <location>
        <begin position="682"/>
        <end position="694"/>
    </location>
</feature>
<feature type="region of interest" description="Disordered" evidence="2">
    <location>
        <begin position="860"/>
        <end position="912"/>
    </location>
</feature>
<evidence type="ECO:0000256" key="1">
    <source>
        <dbReference type="SAM" id="Coils"/>
    </source>
</evidence>
<dbReference type="AlphaFoldDB" id="A0A5C6GAR1"/>
<dbReference type="EMBL" id="SBHS01000009">
    <property type="protein sequence ID" value="TWU75005.1"/>
    <property type="molecule type" value="Genomic_DNA"/>
</dbReference>
<dbReference type="Gene3D" id="1.20.5.170">
    <property type="match status" value="1"/>
</dbReference>
<dbReference type="CDD" id="cd14688">
    <property type="entry name" value="bZIP_YAP"/>
    <property type="match status" value="1"/>
</dbReference>
<feature type="domain" description="BZIP" evidence="4">
    <location>
        <begin position="90"/>
        <end position="129"/>
    </location>
</feature>
<gene>
    <name evidence="5" type="ORF">ED733_006027</name>
</gene>
<feature type="compositionally biased region" description="Basic and acidic residues" evidence="2">
    <location>
        <begin position="78"/>
        <end position="92"/>
    </location>
</feature>
<dbReference type="PANTHER" id="PTHR40618">
    <property type="entry name" value="B-ZIP TRANSCRIPTION FACTOR (EUROFUNG)-RELATED"/>
    <property type="match status" value="1"/>
</dbReference>
<evidence type="ECO:0000256" key="3">
    <source>
        <dbReference type="SAM" id="Phobius"/>
    </source>
</evidence>
<dbReference type="PANTHER" id="PTHR40618:SF1">
    <property type="entry name" value="B-ZIP TRANSCRIPTION FACTOR (EUROFUNG)"/>
    <property type="match status" value="1"/>
</dbReference>
<protein>
    <recommendedName>
        <fullName evidence="4">BZIP domain-containing protein</fullName>
    </recommendedName>
</protein>
<feature type="compositionally biased region" description="Low complexity" evidence="2">
    <location>
        <begin position="635"/>
        <end position="646"/>
    </location>
</feature>
<keyword evidence="1" id="KW-0175">Coiled coil</keyword>
<feature type="compositionally biased region" description="Polar residues" evidence="2">
    <location>
        <begin position="880"/>
        <end position="889"/>
    </location>
</feature>
<accession>A0A5C6GAR1</accession>
<name>A0A5C6GAR1_METRR</name>